<evidence type="ECO:0000313" key="3">
    <source>
        <dbReference type="Proteomes" id="UP000646738"/>
    </source>
</evidence>
<gene>
    <name evidence="2" type="ORF">Srubr_19460</name>
</gene>
<dbReference type="Pfam" id="PF13246">
    <property type="entry name" value="Cation_ATPase"/>
    <property type="match status" value="1"/>
</dbReference>
<sequence length="150" mass="15651">MTGEGYDTAGTVRTADGRPGPNLREAVLPFACAMTPGSAPTASSTTPPRPPSARPRPQGRSRPGLRARTPRTGEIPFDPAAKYMVTFHPGCDESVLVHAKGAVDVLMDRCTHLLTDQGPVPSQRSAAARSPTSRGAWAARVCVSSAPPPP</sequence>
<dbReference type="InterPro" id="IPR023299">
    <property type="entry name" value="ATPase_P-typ_cyto_dom_N"/>
</dbReference>
<evidence type="ECO:0000256" key="1">
    <source>
        <dbReference type="SAM" id="MobiDB-lite"/>
    </source>
</evidence>
<keyword evidence="3" id="KW-1185">Reference proteome</keyword>
<accession>A0ABQ3R8C5</accession>
<comment type="caution">
    <text evidence="2">The sequence shown here is derived from an EMBL/GenBank/DDBJ whole genome shotgun (WGS) entry which is preliminary data.</text>
</comment>
<reference evidence="3" key="1">
    <citation type="submission" date="2023-07" db="EMBL/GenBank/DDBJ databases">
        <title>Whole genome shotgun sequence of Streptomyces achromogenes subsp. rubradiris NBRC 14000.</title>
        <authorList>
            <person name="Komaki H."/>
            <person name="Tamura T."/>
        </authorList>
    </citation>
    <scope>NUCLEOTIDE SEQUENCE [LARGE SCALE GENOMIC DNA]</scope>
    <source>
        <strain evidence="3">NBRC 14000</strain>
    </source>
</reference>
<feature type="compositionally biased region" description="Polar residues" evidence="1">
    <location>
        <begin position="120"/>
        <end position="133"/>
    </location>
</feature>
<dbReference type="Proteomes" id="UP000646738">
    <property type="component" value="Unassembled WGS sequence"/>
</dbReference>
<evidence type="ECO:0000313" key="2">
    <source>
        <dbReference type="EMBL" id="GHI52100.1"/>
    </source>
</evidence>
<proteinExistence type="predicted"/>
<feature type="compositionally biased region" description="Low complexity" evidence="1">
    <location>
        <begin position="36"/>
        <end position="46"/>
    </location>
</feature>
<organism evidence="2 3">
    <name type="scientific">Streptomyces rubradiris</name>
    <name type="common">Streptomyces achromogenes subsp. rubradiris</name>
    <dbReference type="NCBI Taxonomy" id="285531"/>
    <lineage>
        <taxon>Bacteria</taxon>
        <taxon>Bacillati</taxon>
        <taxon>Actinomycetota</taxon>
        <taxon>Actinomycetes</taxon>
        <taxon>Kitasatosporales</taxon>
        <taxon>Streptomycetaceae</taxon>
        <taxon>Streptomyces</taxon>
    </lineage>
</organism>
<feature type="region of interest" description="Disordered" evidence="1">
    <location>
        <begin position="1"/>
        <end position="76"/>
    </location>
</feature>
<protein>
    <submittedName>
        <fullName evidence="2">Uncharacterized protein</fullName>
    </submittedName>
</protein>
<feature type="compositionally biased region" description="Basic residues" evidence="1">
    <location>
        <begin position="57"/>
        <end position="69"/>
    </location>
</feature>
<feature type="region of interest" description="Disordered" evidence="1">
    <location>
        <begin position="115"/>
        <end position="150"/>
    </location>
</feature>
<dbReference type="EMBL" id="BNEA01000007">
    <property type="protein sequence ID" value="GHI52100.1"/>
    <property type="molecule type" value="Genomic_DNA"/>
</dbReference>
<name>A0ABQ3R8C5_STRRR</name>
<dbReference type="Gene3D" id="3.40.1110.10">
    <property type="entry name" value="Calcium-transporting ATPase, cytoplasmic domain N"/>
    <property type="match status" value="1"/>
</dbReference>
<dbReference type="SUPFAM" id="SSF81660">
    <property type="entry name" value="Metal cation-transporting ATPase, ATP-binding domain N"/>
    <property type="match status" value="1"/>
</dbReference>